<dbReference type="InterPro" id="IPR011029">
    <property type="entry name" value="DEATH-like_dom_sf"/>
</dbReference>
<keyword evidence="4" id="KW-0832">Ubl conjugation</keyword>
<keyword evidence="5" id="KW-0391">Immunity</keyword>
<keyword evidence="1" id="KW-1017">Isopeptide bond</keyword>
<gene>
    <name evidence="7" type="ORF">P5673_008884</name>
</gene>
<evidence type="ECO:0000256" key="5">
    <source>
        <dbReference type="ARBA" id="ARBA00022859"/>
    </source>
</evidence>
<dbReference type="EMBL" id="JARQWQ010000015">
    <property type="protein sequence ID" value="KAK2567091.1"/>
    <property type="molecule type" value="Genomic_DNA"/>
</dbReference>
<dbReference type="Gene3D" id="1.10.533.10">
    <property type="entry name" value="Death Domain, Fas"/>
    <property type="match status" value="1"/>
</dbReference>
<evidence type="ECO:0000256" key="3">
    <source>
        <dbReference type="ARBA" id="ARBA00022588"/>
    </source>
</evidence>
<comment type="caution">
    <text evidence="7">The sequence shown here is derived from an EMBL/GenBank/DDBJ whole genome shotgun (WGS) entry which is preliminary data.</text>
</comment>
<dbReference type="Pfam" id="PF16739">
    <property type="entry name" value="CARD_2"/>
    <property type="match status" value="1"/>
</dbReference>
<dbReference type="GO" id="GO:0045087">
    <property type="term" value="P:innate immune response"/>
    <property type="evidence" value="ECO:0007669"/>
    <property type="project" value="UniProtKB-KW"/>
</dbReference>
<reference evidence="7" key="1">
    <citation type="journal article" date="2023" name="G3 (Bethesda)">
        <title>Whole genome assembly and annotation of the endangered Caribbean coral Acropora cervicornis.</title>
        <authorList>
            <person name="Selwyn J.D."/>
            <person name="Vollmer S.V."/>
        </authorList>
    </citation>
    <scope>NUCLEOTIDE SEQUENCE</scope>
    <source>
        <strain evidence="7">K2</strain>
    </source>
</reference>
<evidence type="ECO:0000256" key="2">
    <source>
        <dbReference type="ARBA" id="ARBA00022553"/>
    </source>
</evidence>
<organism evidence="7 8">
    <name type="scientific">Acropora cervicornis</name>
    <name type="common">Staghorn coral</name>
    <dbReference type="NCBI Taxonomy" id="6130"/>
    <lineage>
        <taxon>Eukaryota</taxon>
        <taxon>Metazoa</taxon>
        <taxon>Cnidaria</taxon>
        <taxon>Anthozoa</taxon>
        <taxon>Hexacorallia</taxon>
        <taxon>Scleractinia</taxon>
        <taxon>Astrocoeniina</taxon>
        <taxon>Acroporidae</taxon>
        <taxon>Acropora</taxon>
    </lineage>
</organism>
<accession>A0AAD9VAB6</accession>
<evidence type="ECO:0000256" key="1">
    <source>
        <dbReference type="ARBA" id="ARBA00022499"/>
    </source>
</evidence>
<keyword evidence="8" id="KW-1185">Reference proteome</keyword>
<dbReference type="AlphaFoldDB" id="A0AAD9VAB6"/>
<evidence type="ECO:0000256" key="4">
    <source>
        <dbReference type="ARBA" id="ARBA00022843"/>
    </source>
</evidence>
<feature type="domain" description="Caspase recruitment" evidence="6">
    <location>
        <begin position="3"/>
        <end position="85"/>
    </location>
</feature>
<reference evidence="7" key="2">
    <citation type="journal article" date="2023" name="Science">
        <title>Genomic signatures of disease resistance in endangered staghorn corals.</title>
        <authorList>
            <person name="Vollmer S.V."/>
            <person name="Selwyn J.D."/>
            <person name="Despard B.A."/>
            <person name="Roesel C.L."/>
        </authorList>
    </citation>
    <scope>NUCLEOTIDE SEQUENCE</scope>
    <source>
        <strain evidence="7">K2</strain>
    </source>
</reference>
<protein>
    <recommendedName>
        <fullName evidence="6">Caspase recruitment domain-containing protein</fullName>
    </recommendedName>
</protein>
<keyword evidence="2" id="KW-0597">Phosphoprotein</keyword>
<sequence length="104" mass="12196">MRPREKQLIDKRLKDFMEEVLPVDLFPFLPCLIQQDKEEIAAVQTNHGPTRATQILVERLKRRDKGFANFVQALRKCGGAHTALLLDPFYMINGWYHLSNLQRF</sequence>
<keyword evidence="3" id="KW-0399">Innate immunity</keyword>
<dbReference type="InterPro" id="IPR031964">
    <property type="entry name" value="CARD_dom"/>
</dbReference>
<dbReference type="GO" id="GO:0005737">
    <property type="term" value="C:cytoplasm"/>
    <property type="evidence" value="ECO:0007669"/>
    <property type="project" value="UniProtKB-ARBA"/>
</dbReference>
<evidence type="ECO:0000313" key="8">
    <source>
        <dbReference type="Proteomes" id="UP001249851"/>
    </source>
</evidence>
<evidence type="ECO:0000259" key="6">
    <source>
        <dbReference type="Pfam" id="PF16739"/>
    </source>
</evidence>
<dbReference type="Proteomes" id="UP001249851">
    <property type="component" value="Unassembled WGS sequence"/>
</dbReference>
<name>A0AAD9VAB6_ACRCE</name>
<evidence type="ECO:0000313" key="7">
    <source>
        <dbReference type="EMBL" id="KAK2567091.1"/>
    </source>
</evidence>
<proteinExistence type="predicted"/>